<keyword evidence="2" id="KW-0050">Antiport</keyword>
<evidence type="ECO:0000256" key="6">
    <source>
        <dbReference type="ARBA" id="ARBA00023136"/>
    </source>
</evidence>
<evidence type="ECO:0000256" key="7">
    <source>
        <dbReference type="SAM" id="Phobius"/>
    </source>
</evidence>
<dbReference type="EMBL" id="AMCZ02000005">
    <property type="protein sequence ID" value="EWC42181.1"/>
    <property type="molecule type" value="Genomic_DNA"/>
</dbReference>
<dbReference type="Pfam" id="PF00999">
    <property type="entry name" value="Na_H_Exchanger"/>
    <property type="match status" value="1"/>
</dbReference>
<name>A0A061JR13_STUST</name>
<evidence type="ECO:0000256" key="1">
    <source>
        <dbReference type="ARBA" id="ARBA00004141"/>
    </source>
</evidence>
<protein>
    <recommendedName>
        <fullName evidence="8">Cation/H+ exchanger transmembrane domain-containing protein</fullName>
    </recommendedName>
</protein>
<keyword evidence="2" id="KW-0813">Transport</keyword>
<evidence type="ECO:0000256" key="2">
    <source>
        <dbReference type="ARBA" id="ARBA00022449"/>
    </source>
</evidence>
<keyword evidence="3 7" id="KW-0812">Transmembrane</keyword>
<organism evidence="9 10">
    <name type="scientific">Stutzerimonas stutzeri KOS6</name>
    <dbReference type="NCBI Taxonomy" id="1218352"/>
    <lineage>
        <taxon>Bacteria</taxon>
        <taxon>Pseudomonadati</taxon>
        <taxon>Pseudomonadota</taxon>
        <taxon>Gammaproteobacteria</taxon>
        <taxon>Pseudomonadales</taxon>
        <taxon>Pseudomonadaceae</taxon>
        <taxon>Stutzerimonas</taxon>
    </lineage>
</organism>
<feature type="domain" description="Cation/H+ exchanger transmembrane" evidence="8">
    <location>
        <begin position="2"/>
        <end position="83"/>
    </location>
</feature>
<proteinExistence type="predicted"/>
<evidence type="ECO:0000256" key="4">
    <source>
        <dbReference type="ARBA" id="ARBA00022989"/>
    </source>
</evidence>
<comment type="subcellular location">
    <subcellularLocation>
        <location evidence="1">Membrane</location>
        <topology evidence="1">Multi-pass membrane protein</topology>
    </subcellularLocation>
</comment>
<evidence type="ECO:0000313" key="10">
    <source>
        <dbReference type="Proteomes" id="UP000026923"/>
    </source>
</evidence>
<sequence>MVVAGLIIGNLARRHAMSTHTRENLDNFWELLDDILNAVLFVLIGMELLLLPFSAQYLLLALCVTPLILATRLAAVGPPVLLLRRLGHSLPAGSASSPGAGCAVAFPWHWCWHCHPVTSAACC</sequence>
<dbReference type="HOGENOM" id="CLU_2013331_0_0_6"/>
<evidence type="ECO:0000256" key="3">
    <source>
        <dbReference type="ARBA" id="ARBA00022692"/>
    </source>
</evidence>
<dbReference type="GO" id="GO:1902600">
    <property type="term" value="P:proton transmembrane transport"/>
    <property type="evidence" value="ECO:0007669"/>
    <property type="project" value="InterPro"/>
</dbReference>
<evidence type="ECO:0000259" key="8">
    <source>
        <dbReference type="Pfam" id="PF00999"/>
    </source>
</evidence>
<evidence type="ECO:0000256" key="5">
    <source>
        <dbReference type="ARBA" id="ARBA00023065"/>
    </source>
</evidence>
<comment type="caution">
    <text evidence="9">The sequence shown here is derived from an EMBL/GenBank/DDBJ whole genome shotgun (WGS) entry which is preliminary data.</text>
</comment>
<dbReference type="InterPro" id="IPR006153">
    <property type="entry name" value="Cation/H_exchanger_TM"/>
</dbReference>
<dbReference type="eggNOG" id="COG0025">
    <property type="taxonomic scope" value="Bacteria"/>
</dbReference>
<keyword evidence="6 7" id="KW-0472">Membrane</keyword>
<reference evidence="9 10" key="1">
    <citation type="journal article" date="2013" name="Genome Announc.">
        <title>Draft Genome of the Nitrogen-Fixing Bacterium Pseudomonas stutzeri Strain KOS6 Isolated from Industrial Hydrocarbon Sludge.</title>
        <authorList>
            <person name="Grigoryeva T.V."/>
            <person name="Laikov A.V."/>
            <person name="Naumova R.P."/>
            <person name="Manolov A.I."/>
            <person name="Larin A.K."/>
            <person name="Karpova I.Y."/>
            <person name="Semashko T.A."/>
            <person name="Alexeev D.G."/>
            <person name="Kostryukova E.S."/>
            <person name="Muller R."/>
            <person name="Govorun V.M."/>
        </authorList>
    </citation>
    <scope>NUCLEOTIDE SEQUENCE [LARGE SCALE GENOMIC DNA]</scope>
    <source>
        <strain evidence="9 10">KOS6</strain>
    </source>
</reference>
<keyword evidence="4 7" id="KW-1133">Transmembrane helix</keyword>
<feature type="transmembrane region" description="Helical" evidence="7">
    <location>
        <begin position="57"/>
        <end position="75"/>
    </location>
</feature>
<accession>A0A061JR13</accession>
<gene>
    <name evidence="9" type="ORF">B597_006010</name>
</gene>
<feature type="transmembrane region" description="Helical" evidence="7">
    <location>
        <begin position="31"/>
        <end position="51"/>
    </location>
</feature>
<evidence type="ECO:0000313" key="9">
    <source>
        <dbReference type="EMBL" id="EWC42181.1"/>
    </source>
</evidence>
<dbReference type="GO" id="GO:0016020">
    <property type="term" value="C:membrane"/>
    <property type="evidence" value="ECO:0007669"/>
    <property type="project" value="UniProtKB-SubCell"/>
</dbReference>
<dbReference type="Proteomes" id="UP000026923">
    <property type="component" value="Unassembled WGS sequence"/>
</dbReference>
<keyword evidence="5" id="KW-0406">Ion transport</keyword>
<dbReference type="GO" id="GO:0015297">
    <property type="term" value="F:antiporter activity"/>
    <property type="evidence" value="ECO:0007669"/>
    <property type="project" value="UniProtKB-KW"/>
</dbReference>
<dbReference type="AlphaFoldDB" id="A0A061JR13"/>